<evidence type="ECO:0000313" key="5">
    <source>
        <dbReference type="EMBL" id="MFC5286888.1"/>
    </source>
</evidence>
<protein>
    <submittedName>
        <fullName evidence="5">ESX secretion-associated protein EspG</fullName>
    </submittedName>
</protein>
<comment type="caution">
    <text evidence="5">The sequence shown here is derived from an EMBL/GenBank/DDBJ whole genome shotgun (WGS) entry which is preliminary data.</text>
</comment>
<comment type="subcellular location">
    <subcellularLocation>
        <location evidence="1">Cytoplasm</location>
    </subcellularLocation>
</comment>
<accession>A0ABW0EKQ6</accession>
<sequence length="251" mass="27126">MLDRPLKLSVDTIARTVKAERLGELHLTVAPEALWFPRDEDERAERAAREELARAGGVDGRGRVDADMVALLAMLCSPRAEFYGWVSHQKQTRGVLVAVTGRTALLVTQDSGVVTIAPVNPDAPAEALVAQAPEVPPGRGQVVTVFTEDVRNSAGGRQRTASGVGTRQAPPEVREVQRISSLRTTGGGQLYTALRGSTGRRVGAPHPLRYADTDQGRYLNLSLPDGRVMVGPADRRALAGRLYEMHRALPR</sequence>
<keyword evidence="4" id="KW-0143">Chaperone</keyword>
<evidence type="ECO:0000256" key="1">
    <source>
        <dbReference type="ARBA" id="ARBA00004496"/>
    </source>
</evidence>
<dbReference type="InterPro" id="IPR025734">
    <property type="entry name" value="EspG"/>
</dbReference>
<dbReference type="Proteomes" id="UP001596157">
    <property type="component" value="Unassembled WGS sequence"/>
</dbReference>
<dbReference type="EMBL" id="JBHSKF010000003">
    <property type="protein sequence ID" value="MFC5286888.1"/>
    <property type="molecule type" value="Genomic_DNA"/>
</dbReference>
<evidence type="ECO:0000256" key="3">
    <source>
        <dbReference type="ARBA" id="ARBA00022490"/>
    </source>
</evidence>
<keyword evidence="3" id="KW-0963">Cytoplasm</keyword>
<name>A0ABW0EKQ6_9PSEU</name>
<keyword evidence="6" id="KW-1185">Reference proteome</keyword>
<dbReference type="Pfam" id="PF14011">
    <property type="entry name" value="ESX-1_EspG"/>
    <property type="match status" value="1"/>
</dbReference>
<evidence type="ECO:0000256" key="2">
    <source>
        <dbReference type="ARBA" id="ARBA00006411"/>
    </source>
</evidence>
<organism evidence="5 6">
    <name type="scientific">Actinokineospora guangxiensis</name>
    <dbReference type="NCBI Taxonomy" id="1490288"/>
    <lineage>
        <taxon>Bacteria</taxon>
        <taxon>Bacillati</taxon>
        <taxon>Actinomycetota</taxon>
        <taxon>Actinomycetes</taxon>
        <taxon>Pseudonocardiales</taxon>
        <taxon>Pseudonocardiaceae</taxon>
        <taxon>Actinokineospora</taxon>
    </lineage>
</organism>
<gene>
    <name evidence="5" type="ORF">ACFPM7_07475</name>
</gene>
<dbReference type="RefSeq" id="WP_378245300.1">
    <property type="nucleotide sequence ID" value="NZ_JBHSKF010000003.1"/>
</dbReference>
<evidence type="ECO:0000313" key="6">
    <source>
        <dbReference type="Proteomes" id="UP001596157"/>
    </source>
</evidence>
<comment type="similarity">
    <text evidence="2">Belongs to the EspG family.</text>
</comment>
<reference evidence="6" key="1">
    <citation type="journal article" date="2019" name="Int. J. Syst. Evol. Microbiol.">
        <title>The Global Catalogue of Microorganisms (GCM) 10K type strain sequencing project: providing services to taxonomists for standard genome sequencing and annotation.</title>
        <authorList>
            <consortium name="The Broad Institute Genomics Platform"/>
            <consortium name="The Broad Institute Genome Sequencing Center for Infectious Disease"/>
            <person name="Wu L."/>
            <person name="Ma J."/>
        </authorList>
    </citation>
    <scope>NUCLEOTIDE SEQUENCE [LARGE SCALE GENOMIC DNA]</scope>
    <source>
        <strain evidence="6">CCUG 59778</strain>
    </source>
</reference>
<proteinExistence type="inferred from homology"/>
<evidence type="ECO:0000256" key="4">
    <source>
        <dbReference type="ARBA" id="ARBA00023186"/>
    </source>
</evidence>